<keyword evidence="3" id="KW-1185">Reference proteome</keyword>
<feature type="non-terminal residue" evidence="2">
    <location>
        <position position="1"/>
    </location>
</feature>
<evidence type="ECO:0000313" key="3">
    <source>
        <dbReference type="Proteomes" id="UP001212841"/>
    </source>
</evidence>
<name>A0AAD5SD34_9FUNG</name>
<proteinExistence type="predicted"/>
<dbReference type="EMBL" id="JADGJD010000450">
    <property type="protein sequence ID" value="KAJ3050975.1"/>
    <property type="molecule type" value="Genomic_DNA"/>
</dbReference>
<gene>
    <name evidence="2" type="ORF">HK097_008051</name>
</gene>
<dbReference type="Proteomes" id="UP001212841">
    <property type="component" value="Unassembled WGS sequence"/>
</dbReference>
<evidence type="ECO:0000256" key="1">
    <source>
        <dbReference type="SAM" id="MobiDB-lite"/>
    </source>
</evidence>
<dbReference type="InterPro" id="IPR036598">
    <property type="entry name" value="GOLD_dom_sf"/>
</dbReference>
<evidence type="ECO:0000313" key="2">
    <source>
        <dbReference type="EMBL" id="KAJ3050975.1"/>
    </source>
</evidence>
<organism evidence="2 3">
    <name type="scientific">Rhizophlyctis rosea</name>
    <dbReference type="NCBI Taxonomy" id="64517"/>
    <lineage>
        <taxon>Eukaryota</taxon>
        <taxon>Fungi</taxon>
        <taxon>Fungi incertae sedis</taxon>
        <taxon>Chytridiomycota</taxon>
        <taxon>Chytridiomycota incertae sedis</taxon>
        <taxon>Chytridiomycetes</taxon>
        <taxon>Rhizophlyctidales</taxon>
        <taxon>Rhizophlyctidaceae</taxon>
        <taxon>Rhizophlyctis</taxon>
    </lineage>
</organism>
<dbReference type="Gene3D" id="2.60.120.680">
    <property type="entry name" value="GOLD domain"/>
    <property type="match status" value="1"/>
</dbReference>
<dbReference type="SUPFAM" id="SSF101576">
    <property type="entry name" value="Supernatant protein factor (SPF), C-terminal domain"/>
    <property type="match status" value="1"/>
</dbReference>
<dbReference type="AlphaFoldDB" id="A0AAD5SD34"/>
<sequence length="494" mass="52387">SAGGERTEDTLSTTSSSRRTLGLGRAATWGRSLAFASAGAQIDAGGGDANLGSSSGLLPPDAPAFNNMGFSERFVPARDIVRVEIPFERAAFGKCAALRWEWACRADADVQFTVLFRPAHFGQREEGVMTLLPYQVGEVDARVLFPLTTVHAHARPVRGDMLVSSFPDGTFVLIWDGTTVSKKVNKSVAYRVGVTEVEIPVSEGPMRGWKVGVGWYGGEIGIPRKGLARFLVASDGSLDVGDEDEQAVLRWEFSTGGYDIIFGVMYIPLEGRDKGLEDAVPMVVIEDGDTGSDTAIHERVDGGRTVHPAGTTDYVSDSEAVEREIAQEAKEVADLVKDDAGMAVLADVTASVTEAGVTGKREGLDGAATGQKERRAVLDEPDIPTPPPRKPIRSSLTKTVVQDEFGQDTETPQEATSEVPSSAPPPKPPRARSDAALNASEEDLVGLSKRPSLSERLAAAVGREREASSGSEGGLTPVSVPASPQPGRHPSRNA</sequence>
<feature type="region of interest" description="Disordered" evidence="1">
    <location>
        <begin position="360"/>
        <end position="494"/>
    </location>
</feature>
<feature type="compositionally biased region" description="Polar residues" evidence="1">
    <location>
        <begin position="408"/>
        <end position="419"/>
    </location>
</feature>
<reference evidence="2" key="1">
    <citation type="submission" date="2020-05" db="EMBL/GenBank/DDBJ databases">
        <title>Phylogenomic resolution of chytrid fungi.</title>
        <authorList>
            <person name="Stajich J.E."/>
            <person name="Amses K."/>
            <person name="Simmons R."/>
            <person name="Seto K."/>
            <person name="Myers J."/>
            <person name="Bonds A."/>
            <person name="Quandt C.A."/>
            <person name="Barry K."/>
            <person name="Liu P."/>
            <person name="Grigoriev I."/>
            <person name="Longcore J.E."/>
            <person name="James T.Y."/>
        </authorList>
    </citation>
    <scope>NUCLEOTIDE SEQUENCE</scope>
    <source>
        <strain evidence="2">JEL0318</strain>
    </source>
</reference>
<accession>A0AAD5SD34</accession>
<protein>
    <submittedName>
        <fullName evidence="2">Uncharacterized protein</fullName>
    </submittedName>
</protein>
<comment type="caution">
    <text evidence="2">The sequence shown here is derived from an EMBL/GenBank/DDBJ whole genome shotgun (WGS) entry which is preliminary data.</text>
</comment>